<evidence type="ECO:0000256" key="1">
    <source>
        <dbReference type="ARBA" id="ARBA00001971"/>
    </source>
</evidence>
<dbReference type="EMBL" id="JAFIQS010000005">
    <property type="protein sequence ID" value="KAG5168703.1"/>
    <property type="molecule type" value="Genomic_DNA"/>
</dbReference>
<name>A0A8H7XZY9_PSICU</name>
<dbReference type="SUPFAM" id="SSF48264">
    <property type="entry name" value="Cytochrome P450"/>
    <property type="match status" value="1"/>
</dbReference>
<evidence type="ECO:0000256" key="6">
    <source>
        <dbReference type="PIRSR" id="PIRSR602403-1"/>
    </source>
</evidence>
<dbReference type="OrthoDB" id="1844152at2759"/>
<dbReference type="GO" id="GO:0004497">
    <property type="term" value="F:monooxygenase activity"/>
    <property type="evidence" value="ECO:0007669"/>
    <property type="project" value="InterPro"/>
</dbReference>
<dbReference type="PANTHER" id="PTHR46206">
    <property type="entry name" value="CYTOCHROME P450"/>
    <property type="match status" value="1"/>
</dbReference>
<dbReference type="GO" id="GO:0005506">
    <property type="term" value="F:iron ion binding"/>
    <property type="evidence" value="ECO:0007669"/>
    <property type="project" value="InterPro"/>
</dbReference>
<keyword evidence="6" id="KW-0349">Heme</keyword>
<keyword evidence="5 6" id="KW-0408">Iron</keyword>
<reference evidence="7" key="1">
    <citation type="submission" date="2021-02" db="EMBL/GenBank/DDBJ databases">
        <title>Psilocybe cubensis genome.</title>
        <authorList>
            <person name="Mckernan K.J."/>
            <person name="Crawford S."/>
            <person name="Trippe A."/>
            <person name="Kane L.T."/>
            <person name="Mclaughlin S."/>
        </authorList>
    </citation>
    <scope>NUCLEOTIDE SEQUENCE [LARGE SCALE GENOMIC DNA]</scope>
    <source>
        <strain evidence="7">MGC-MH-2018</strain>
    </source>
</reference>
<dbReference type="GO" id="GO:0016705">
    <property type="term" value="F:oxidoreductase activity, acting on paired donors, with incorporation or reduction of molecular oxygen"/>
    <property type="evidence" value="ECO:0007669"/>
    <property type="project" value="InterPro"/>
</dbReference>
<feature type="binding site" description="axial binding residue" evidence="6">
    <location>
        <position position="442"/>
    </location>
    <ligand>
        <name>heme</name>
        <dbReference type="ChEBI" id="CHEBI:30413"/>
    </ligand>
    <ligandPart>
        <name>Fe</name>
        <dbReference type="ChEBI" id="CHEBI:18248"/>
    </ligandPart>
</feature>
<evidence type="ECO:0008006" key="8">
    <source>
        <dbReference type="Google" id="ProtNLM"/>
    </source>
</evidence>
<protein>
    <recommendedName>
        <fullName evidence="8">Cytochrome P450</fullName>
    </recommendedName>
</protein>
<dbReference type="GO" id="GO:0020037">
    <property type="term" value="F:heme binding"/>
    <property type="evidence" value="ECO:0007669"/>
    <property type="project" value="InterPro"/>
</dbReference>
<dbReference type="InterPro" id="IPR002403">
    <property type="entry name" value="Cyt_P450_E_grp-IV"/>
</dbReference>
<dbReference type="Pfam" id="PF00067">
    <property type="entry name" value="p450"/>
    <property type="match status" value="1"/>
</dbReference>
<evidence type="ECO:0000313" key="7">
    <source>
        <dbReference type="EMBL" id="KAG5168703.1"/>
    </source>
</evidence>
<comment type="caution">
    <text evidence="7">The sequence shown here is derived from an EMBL/GenBank/DDBJ whole genome shotgun (WGS) entry which is preliminary data.</text>
</comment>
<dbReference type="PRINTS" id="PR00465">
    <property type="entry name" value="EP450IV"/>
</dbReference>
<evidence type="ECO:0000256" key="2">
    <source>
        <dbReference type="ARBA" id="ARBA00010617"/>
    </source>
</evidence>
<evidence type="ECO:0000256" key="5">
    <source>
        <dbReference type="ARBA" id="ARBA00023004"/>
    </source>
</evidence>
<keyword evidence="4" id="KW-0560">Oxidoreductase</keyword>
<keyword evidence="3 6" id="KW-0479">Metal-binding</keyword>
<dbReference type="AlphaFoldDB" id="A0A8H7XZY9"/>
<comment type="similarity">
    <text evidence="2">Belongs to the cytochrome P450 family.</text>
</comment>
<dbReference type="InterPro" id="IPR036396">
    <property type="entry name" value="Cyt_P450_sf"/>
</dbReference>
<comment type="cofactor">
    <cofactor evidence="1 6">
        <name>heme</name>
        <dbReference type="ChEBI" id="CHEBI:30413"/>
    </cofactor>
</comment>
<dbReference type="CDD" id="cd11041">
    <property type="entry name" value="CYP503A1-like"/>
    <property type="match status" value="1"/>
</dbReference>
<dbReference type="Gene3D" id="1.10.630.10">
    <property type="entry name" value="Cytochrome P450"/>
    <property type="match status" value="1"/>
</dbReference>
<organism evidence="7">
    <name type="scientific">Psilocybe cubensis</name>
    <name type="common">Psychedelic mushroom</name>
    <name type="synonym">Stropharia cubensis</name>
    <dbReference type="NCBI Taxonomy" id="181762"/>
    <lineage>
        <taxon>Eukaryota</taxon>
        <taxon>Fungi</taxon>
        <taxon>Dikarya</taxon>
        <taxon>Basidiomycota</taxon>
        <taxon>Agaricomycotina</taxon>
        <taxon>Agaricomycetes</taxon>
        <taxon>Agaricomycetidae</taxon>
        <taxon>Agaricales</taxon>
        <taxon>Agaricineae</taxon>
        <taxon>Strophariaceae</taxon>
        <taxon>Psilocybe</taxon>
    </lineage>
</organism>
<accession>A0A8H7XZY9</accession>
<proteinExistence type="inferred from homology"/>
<evidence type="ECO:0000256" key="4">
    <source>
        <dbReference type="ARBA" id="ARBA00023002"/>
    </source>
</evidence>
<sequence>MSDLILAPLCIAVLVALYKIFLSKDDLDHIPTVGYSNPFLSFLTSIKYIYDAPDLLLEGYKLYPNGIFKFSTFDGWSVVVNGTQLIDDIRRSTGEQLHSMSSVASYLGFRYTLGVRFLDNPFHIDVVRSALTRNIAARFHEIHDEVQRAYAASIPLPTDEKGWSSVVAYKLQVEVITRVSCRYLFGKPLSDDPEFRSLCESATKEIYKGRFIRLFPPLLRPLGARLVTGIHGLRRKMESYIRPVVEFRLEQQKLHGIDWPDKPNDLISWLIDAALASGEEVTVEDLSTRLLFISFGAIHTSSATFTAALFQLCQNPQDAGEIRREVQHVVKTEGWSKASIGKMYKMDSYLRESQRLHFMSLLNMGRAVVQDFTFSDGTVMPRQVAGISVNVYARHRDESLYSDAHMFEGFRFVPKPGSGATQPLVATPTLEYHGFGHGRSTCPGRFFAVTELKTMLAHIVTNYDIKLEHDEYPRKMIVEAHCIPNMSAKILLRKRNSHC</sequence>
<gene>
    <name evidence="7" type="ORF">JR316_005255</name>
</gene>
<dbReference type="InterPro" id="IPR001128">
    <property type="entry name" value="Cyt_P450"/>
</dbReference>
<evidence type="ECO:0000256" key="3">
    <source>
        <dbReference type="ARBA" id="ARBA00022723"/>
    </source>
</evidence>